<accession>A0AAE1Q294</accession>
<feature type="region of interest" description="Disordered" evidence="1">
    <location>
        <begin position="1"/>
        <end position="28"/>
    </location>
</feature>
<sequence length="68" mass="7626">MLGVADDTTELRRSKNPSMQPRPLRLPHQRERNLKRARMCLGLSAVWCLVVEGHCTSGIGFGSFETVD</sequence>
<organism evidence="2 3">
    <name type="scientific">Petrolisthes manimaculis</name>
    <dbReference type="NCBI Taxonomy" id="1843537"/>
    <lineage>
        <taxon>Eukaryota</taxon>
        <taxon>Metazoa</taxon>
        <taxon>Ecdysozoa</taxon>
        <taxon>Arthropoda</taxon>
        <taxon>Crustacea</taxon>
        <taxon>Multicrustacea</taxon>
        <taxon>Malacostraca</taxon>
        <taxon>Eumalacostraca</taxon>
        <taxon>Eucarida</taxon>
        <taxon>Decapoda</taxon>
        <taxon>Pleocyemata</taxon>
        <taxon>Anomura</taxon>
        <taxon>Galatheoidea</taxon>
        <taxon>Porcellanidae</taxon>
        <taxon>Petrolisthes</taxon>
    </lineage>
</organism>
<evidence type="ECO:0000313" key="3">
    <source>
        <dbReference type="Proteomes" id="UP001292094"/>
    </source>
</evidence>
<comment type="caution">
    <text evidence="2">The sequence shown here is derived from an EMBL/GenBank/DDBJ whole genome shotgun (WGS) entry which is preliminary data.</text>
</comment>
<evidence type="ECO:0000313" key="2">
    <source>
        <dbReference type="EMBL" id="KAK4317127.1"/>
    </source>
</evidence>
<reference evidence="2" key="1">
    <citation type="submission" date="2023-11" db="EMBL/GenBank/DDBJ databases">
        <title>Genome assemblies of two species of porcelain crab, Petrolisthes cinctipes and Petrolisthes manimaculis (Anomura: Porcellanidae).</title>
        <authorList>
            <person name="Angst P."/>
        </authorList>
    </citation>
    <scope>NUCLEOTIDE SEQUENCE</scope>
    <source>
        <strain evidence="2">PB745_02</strain>
        <tissue evidence="2">Gill</tissue>
    </source>
</reference>
<evidence type="ECO:0000256" key="1">
    <source>
        <dbReference type="SAM" id="MobiDB-lite"/>
    </source>
</evidence>
<dbReference type="Proteomes" id="UP001292094">
    <property type="component" value="Unassembled WGS sequence"/>
</dbReference>
<dbReference type="EMBL" id="JAWZYT010000948">
    <property type="protein sequence ID" value="KAK4317127.1"/>
    <property type="molecule type" value="Genomic_DNA"/>
</dbReference>
<proteinExistence type="predicted"/>
<dbReference type="AlphaFoldDB" id="A0AAE1Q294"/>
<name>A0AAE1Q294_9EUCA</name>
<protein>
    <submittedName>
        <fullName evidence="2">Uncharacterized protein</fullName>
    </submittedName>
</protein>
<gene>
    <name evidence="2" type="ORF">Pmani_011761</name>
</gene>
<keyword evidence="3" id="KW-1185">Reference proteome</keyword>